<gene>
    <name evidence="7" type="ORF">CVT25_013106</name>
</gene>
<dbReference type="SUPFAM" id="SSF52540">
    <property type="entry name" value="P-loop containing nucleoside triphosphate hydrolases"/>
    <property type="match status" value="1"/>
</dbReference>
<evidence type="ECO:0000313" key="7">
    <source>
        <dbReference type="EMBL" id="PPQ90281.1"/>
    </source>
</evidence>
<dbReference type="AlphaFoldDB" id="A0A409XHS1"/>
<feature type="compositionally biased region" description="Basic and acidic residues" evidence="4">
    <location>
        <begin position="170"/>
        <end position="191"/>
    </location>
</feature>
<dbReference type="Gene3D" id="3.40.50.300">
    <property type="entry name" value="P-loop containing nucleotide triphosphate hydrolases"/>
    <property type="match status" value="2"/>
</dbReference>
<organism evidence="7 8">
    <name type="scientific">Psilocybe cyanescens</name>
    <dbReference type="NCBI Taxonomy" id="93625"/>
    <lineage>
        <taxon>Eukaryota</taxon>
        <taxon>Fungi</taxon>
        <taxon>Dikarya</taxon>
        <taxon>Basidiomycota</taxon>
        <taxon>Agaricomycotina</taxon>
        <taxon>Agaricomycetes</taxon>
        <taxon>Agaricomycetidae</taxon>
        <taxon>Agaricales</taxon>
        <taxon>Agaricineae</taxon>
        <taxon>Strophariaceae</taxon>
        <taxon>Psilocybe</taxon>
    </lineage>
</organism>
<feature type="region of interest" description="Disordered" evidence="4">
    <location>
        <begin position="36"/>
        <end position="235"/>
    </location>
</feature>
<dbReference type="CDD" id="cd18808">
    <property type="entry name" value="SF1_C_Upf1"/>
    <property type="match status" value="1"/>
</dbReference>
<keyword evidence="3" id="KW-0943">RNA-mediated gene silencing</keyword>
<dbReference type="OrthoDB" id="6513042at2759"/>
<dbReference type="InterPro" id="IPR041679">
    <property type="entry name" value="DNA2/NAM7-like_C"/>
</dbReference>
<keyword evidence="2" id="KW-0963">Cytoplasm</keyword>
<dbReference type="PANTHER" id="PTHR45418:SF1">
    <property type="entry name" value="CANCER_TESTIS ANTIGEN 55"/>
    <property type="match status" value="1"/>
</dbReference>
<dbReference type="GO" id="GO:0031047">
    <property type="term" value="P:regulatory ncRNA-mediated gene silencing"/>
    <property type="evidence" value="ECO:0007669"/>
    <property type="project" value="UniProtKB-KW"/>
</dbReference>
<evidence type="ECO:0000259" key="6">
    <source>
        <dbReference type="Pfam" id="PF13087"/>
    </source>
</evidence>
<keyword evidence="8" id="KW-1185">Reference proteome</keyword>
<dbReference type="InterPro" id="IPR026122">
    <property type="entry name" value="MOV-10/SDE3_DEXXQ/H-box"/>
</dbReference>
<evidence type="ECO:0000256" key="2">
    <source>
        <dbReference type="ARBA" id="ARBA00022490"/>
    </source>
</evidence>
<feature type="compositionally biased region" description="Basic residues" evidence="4">
    <location>
        <begin position="55"/>
        <end position="66"/>
    </location>
</feature>
<name>A0A409XHS1_PSICY</name>
<dbReference type="GO" id="GO:0005737">
    <property type="term" value="C:cytoplasm"/>
    <property type="evidence" value="ECO:0007669"/>
    <property type="project" value="UniProtKB-SubCell"/>
</dbReference>
<dbReference type="InterPro" id="IPR041677">
    <property type="entry name" value="DNA2/NAM7_AAA_11"/>
</dbReference>
<feature type="domain" description="DNA2/NAM7 helicase-like C-terminal" evidence="6">
    <location>
        <begin position="758"/>
        <end position="959"/>
    </location>
</feature>
<comment type="subcellular location">
    <subcellularLocation>
        <location evidence="1">Cytoplasm</location>
    </subcellularLocation>
</comment>
<evidence type="ECO:0000256" key="3">
    <source>
        <dbReference type="ARBA" id="ARBA00023158"/>
    </source>
</evidence>
<dbReference type="EMBL" id="NHYD01001659">
    <property type="protein sequence ID" value="PPQ90281.1"/>
    <property type="molecule type" value="Genomic_DNA"/>
</dbReference>
<dbReference type="STRING" id="93625.A0A409XHS1"/>
<dbReference type="Pfam" id="PF13086">
    <property type="entry name" value="AAA_11"/>
    <property type="match status" value="1"/>
</dbReference>
<dbReference type="InterPro" id="IPR047187">
    <property type="entry name" value="SF1_C_Upf1"/>
</dbReference>
<dbReference type="GO" id="GO:0032574">
    <property type="term" value="F:5'-3' RNA helicase activity"/>
    <property type="evidence" value="ECO:0007669"/>
    <property type="project" value="InterPro"/>
</dbReference>
<dbReference type="GO" id="GO:0003723">
    <property type="term" value="F:RNA binding"/>
    <property type="evidence" value="ECO:0007669"/>
    <property type="project" value="InterPro"/>
</dbReference>
<sequence>MNTRYDYAYAPPGVVYAVPISPGTPYFVPGAQYSPLPPSPAESTSNGLYPGYPPRPHHHHYHHHHPPPISLQNGNAYMPLRTNPPVNYQRDSNGWFVPSHPMPPPSAPAPNHTSTPQHPPGLAIPSRAPSNTTEDPPAPVALSENSQIDDFWKGRLAPPPGYRSRPLLIPRRELPSVKKDSPDKKKSDPLKELATPTSLLGKSPDKKPTTSPTVSPKSLKKNIKSDEKTDNPKKDFQFDTYADSFVPQYLFNIQKQIHPLKPLPPLPVFPSVKYLQSFLIPRLIDESLKPDRLALLHAPPISKDEKASILAKHSYHAHWVEILRWELDAIALKKENIVLWKVNPKVETWKDSEFILSVPGIRENHPYLEIGDLVHLREVIETEKRGSNRALEGRVIALRKREGLVHISSLPLKEHAQAFAPLTLDNIKTENGYVVFGPEDHFPFVFNVSFMTNARPLCVMEAAVSDVAKILNIEGPGINLARQWLFPVPEDFVPAPSVLPRHADISESQWIDTGLNKEQRMAVSSVALHQSPIPHLISGPPGTGKTRTVVETVLQIFHRQPEACILLCAPSDPATDTLVLRLQRHLLQHEMFRLNNPNRTFAEVPDIIKPYCYVEDDKFALPPWKKLMQYRVVVCCCLDAGTLAGAQCTNVKLMELEEDVTSSLHPYRKHKYVVQPHWTHLLIDEAAQGSEPELLIPISVVLPKPYDTEAAGKVFMPQLGLCGDINQLGPIIASEEARSAEFEVSLLERLFERTLYAQYEQTICAHEEVGKRPPPYTTLVKNYRSHPVILMPPSAIFYNDSLQPFASIGTLSWSGLANPKLPLKFIGTDSVEKSTDEKASWYNPGQINIVVDVIKSLLDNPRNSDPPLRPSEIGVMAPWRKQVWTLRKRLRNEGLSAVDVGTVEDYQGRENRVVIISCVRSSPRFLEEDHKKGMGLIFERKRMNVAITRAKELLIVIGNGALLQRDPYWKSFLQFSLRNGLYEGPELSLEMDGNYISRLESKLIQSAIDSSELDPEQQGLLLAGGVAREILRE</sequence>
<dbReference type="PANTHER" id="PTHR45418">
    <property type="entry name" value="CANCER/TESTIS ANTIGEN 55"/>
    <property type="match status" value="1"/>
</dbReference>
<dbReference type="Pfam" id="PF13087">
    <property type="entry name" value="AAA_12"/>
    <property type="match status" value="1"/>
</dbReference>
<dbReference type="Proteomes" id="UP000283269">
    <property type="component" value="Unassembled WGS sequence"/>
</dbReference>
<evidence type="ECO:0000259" key="5">
    <source>
        <dbReference type="Pfam" id="PF13086"/>
    </source>
</evidence>
<reference evidence="7 8" key="1">
    <citation type="journal article" date="2018" name="Evol. Lett.">
        <title>Horizontal gene cluster transfer increased hallucinogenic mushroom diversity.</title>
        <authorList>
            <person name="Reynolds H.T."/>
            <person name="Vijayakumar V."/>
            <person name="Gluck-Thaler E."/>
            <person name="Korotkin H.B."/>
            <person name="Matheny P.B."/>
            <person name="Slot J.C."/>
        </authorList>
    </citation>
    <scope>NUCLEOTIDE SEQUENCE [LARGE SCALE GENOMIC DNA]</scope>
    <source>
        <strain evidence="7 8">2631</strain>
    </source>
</reference>
<dbReference type="InParanoid" id="A0A409XHS1"/>
<evidence type="ECO:0000313" key="8">
    <source>
        <dbReference type="Proteomes" id="UP000283269"/>
    </source>
</evidence>
<protein>
    <submittedName>
        <fullName evidence="7">Uncharacterized protein</fullName>
    </submittedName>
</protein>
<feature type="domain" description="DNA2/NAM7 helicase helicase" evidence="5">
    <location>
        <begin position="515"/>
        <end position="598"/>
    </location>
</feature>
<evidence type="ECO:0000256" key="4">
    <source>
        <dbReference type="SAM" id="MobiDB-lite"/>
    </source>
</evidence>
<feature type="compositionally biased region" description="Basic and acidic residues" evidence="4">
    <location>
        <begin position="223"/>
        <end position="235"/>
    </location>
</feature>
<proteinExistence type="predicted"/>
<evidence type="ECO:0000256" key="1">
    <source>
        <dbReference type="ARBA" id="ARBA00004496"/>
    </source>
</evidence>
<dbReference type="InterPro" id="IPR027417">
    <property type="entry name" value="P-loop_NTPase"/>
</dbReference>
<comment type="caution">
    <text evidence="7">The sequence shown here is derived from an EMBL/GenBank/DDBJ whole genome shotgun (WGS) entry which is preliminary data.</text>
</comment>
<dbReference type="CDD" id="cd18038">
    <property type="entry name" value="DEXXQc_Helz-like"/>
    <property type="match status" value="1"/>
</dbReference>
<accession>A0A409XHS1</accession>